<gene>
    <name evidence="4" type="ORF">SNAT2548_LOCUS1116</name>
</gene>
<protein>
    <submittedName>
        <fullName evidence="4">Uncharacterized protein</fullName>
    </submittedName>
</protein>
<dbReference type="OrthoDB" id="412249at2759"/>
<sequence length="2335" mass="257995">MRVAGSTRAAIRQVLLSRDLSDQTDAVLDKAVRLARQELGRRRPSNLDEERAVFPVALMGLASLTQPDMDWEVEDFSTLMWELWTGATQGTQSATRLPCLAEDDDAWQGACEELLEVVRASRIWLRAKWRLRAIGALWFAALACLLAVQWGTWTGRTRLMLVCASIILPLVSEGLRRHWPQSNDWSDTPLRRGADSGEQMNDTVISPPAVPSENVHVRGASTELMQSLTSLASVPLRGAPPPPAPALRWRPAVGQAVMVMDKPPYQDFRNEYGVVTNAHESGLVDISLCSGALLYQVSGESLKVAQLTGDEPECDQLASMCSKALLPDSEVRGPLPRSDAKDNLYAPLSMATIEATQSQAKLVKGLLVKWAARSALIPSWSRNFWKEVGDIGKLESRVEALLRTFGYLGAGSGTPPRTSELKEKLSELENSGALAHSTPLFDNGLLDAENAAEDDDLGGWEACLPPDLKRAGPEIYASFRASGARSAREWLNQMIPLDRRGDALYLDLFNQASLVDFAVKDAKGSQAQALSLIARSDTAEVALRRLASYVHEKRTGDRDAATSMLAIKPTNLSHDIAPAWLVSEASLFAQGEHKRRERAKAQRGEELGEDEELRNKEVAADRPQQPLKADTLAAPHGQLLAHWGRRRQVKQQKTEEQPQRMMSFSRSQCRRSRCFQIHPPLAQRAVWRHLFELSRAGLRVRREVTPTGGQSAVAALVKSAKVDVMGYASVSKTHAQVPMEAARIVEPSDEHVVDMLQALPCDESQFYSHEENVIDHIGKSIVIQHELEQQYAFVGGCLDEYVSYFHRQDVPASMWEWRLFRDVKAVAGFSVVPKKDGISQRKLLMCCSFNYLLTDPRHRSALGMQGAGALNRVHVATGETLELATCDQSNAFTQVAVPAWMSPYLATPPIVAALVWDVLPKGLQETICATDLVSPCYRRLPMGCSHSVHILMMINLQAIGRAMRANSLISTGQSDTKLDPEAIDPLETPNEERILFGCTDDEWWSRFQVGAGQRFESGYSVQEWWDAIRAARSANHRTVVVMNFFGGERREGDVQDHVERLAAEKGLQVMMITIDLGCDARWDVAQPDTFHEIMRMLEGFVDIIIGGPPCSTVSRARHKRERRSDSLCYPRPLRLRCCPWGRSGLTIAEEGRLREANRLWLHFMMACEKVSARGGCHLWEHPEDPGVEPYPSIWITPEMIQLESRTKAKRVSFDQCVFGAPIRKGTTFSGTLDGIEVFGRCRCPGVSSGHNHAEHATGLDERGCFRTRRLQTYPPAMCELLARCIVACAERMVGEGSGPTGFLLPQGVQAVPTAWSFSHSPLLLPGVDILNEQVVHGRRTLVSSTQAGVYLHVDDTLTFSTKSCTASANSMMHCIADGMESIGFSVPERVSPNEVEKVIGYAWEPGTATFSLPPKKRVLLPLALRALAAQRMVEVKVLRAVVGLWSFGAQLRRELYSVPFVVYNFIDKFDGSTVRLWPSVRQELIHMATAVDFMFLNVGMPFSADLLATDAMGQNELDHGGYGICLTKVSEAELEALRANSEQLGLALNLHDDVVDGMPFPERALTPTIPFSLLPAALSCESRWEVVLQGRWKAADHISIGETRAVWKALRWDPFASTLGGDVSHARGSCLKDSSMSGGQSAFACLPRVLDPHHIASVKASTFRCYQQCLRLFVIFLIESGANPGSAAELDLLILQYKASCHLSHSKLEQLIAALEFHLLPLKGLLPYSKRVAKGLCRVTSIRHTLPLLSGPAKLFGVLFVAAGFPCLAIGLVVQCLTGLRPSELLGLREQDVLRPTAACPKFVFRLGVGCGTKVRREQVASLHWGRDPVVARVLQQLLYEAEPESYLFNVSYAQYRGLLARAEAYLGLEKLFTPHSPRAGFATEEFTRDCGVADIRQRGRWASEQSFKTYLDIVSASQVQAAFHLRGVMAPALLDFDGVEVPVPRRLRPSRAHTPGPTLRRAASRPPTSGGLQARAAPAVPSTAVRRTPRGLMRSRVKRWWARFAAFGRNGAFWLCMLLLITQCSQWGFVEQVTRLVSSVALVSERASVAAAVVLDHGTEFASTTSSAVLAFTSGSLDLIRTAWLGVDLLDLHCTSTEGSVMGAHGAVLVEWLHSLHGQSAIRTNRSEALALWASLVSSVGISLPYVASTAADLEVHGLYWSATGSAYVLPSGYLMFAFRYVEVRFVAQWANPLWQALNVSITTQHDQIQRLIGNITASLPASSNLHEQAAMVDVSWMPPSRRCWLSVQVAFRAVVMHLRAWCPGWATLRGGGLMVFVSLMILLRSNTFNPFRIFNGRMQAVWRERTVFVTVTRRWAGALLRQLQFTNVREHVG</sequence>
<evidence type="ECO:0000256" key="2">
    <source>
        <dbReference type="SAM" id="MobiDB-lite"/>
    </source>
</evidence>
<evidence type="ECO:0000313" key="5">
    <source>
        <dbReference type="Proteomes" id="UP000604046"/>
    </source>
</evidence>
<proteinExistence type="predicted"/>
<dbReference type="GO" id="GO:0006310">
    <property type="term" value="P:DNA recombination"/>
    <property type="evidence" value="ECO:0007669"/>
    <property type="project" value="UniProtKB-KW"/>
</dbReference>
<dbReference type="GO" id="GO:0015074">
    <property type="term" value="P:DNA integration"/>
    <property type="evidence" value="ECO:0007669"/>
    <property type="project" value="InterPro"/>
</dbReference>
<keyword evidence="1" id="KW-0233">DNA recombination</keyword>
<reference evidence="4" key="1">
    <citation type="submission" date="2021-02" db="EMBL/GenBank/DDBJ databases">
        <authorList>
            <person name="Dougan E. K."/>
            <person name="Rhodes N."/>
            <person name="Thang M."/>
            <person name="Chan C."/>
        </authorList>
    </citation>
    <scope>NUCLEOTIDE SEQUENCE</scope>
</reference>
<dbReference type="InterPro" id="IPR013762">
    <property type="entry name" value="Integrase-like_cat_sf"/>
</dbReference>
<dbReference type="Proteomes" id="UP000604046">
    <property type="component" value="Unassembled WGS sequence"/>
</dbReference>
<keyword evidence="3" id="KW-0472">Membrane</keyword>
<keyword evidence="3" id="KW-1133">Transmembrane helix</keyword>
<dbReference type="EMBL" id="CAJNDS010000059">
    <property type="protein sequence ID" value="CAE6938527.1"/>
    <property type="molecule type" value="Genomic_DNA"/>
</dbReference>
<feature type="region of interest" description="Disordered" evidence="2">
    <location>
        <begin position="645"/>
        <end position="665"/>
    </location>
</feature>
<keyword evidence="5" id="KW-1185">Reference proteome</keyword>
<feature type="region of interest" description="Disordered" evidence="2">
    <location>
        <begin position="1947"/>
        <end position="1975"/>
    </location>
</feature>
<evidence type="ECO:0000256" key="3">
    <source>
        <dbReference type="SAM" id="Phobius"/>
    </source>
</evidence>
<name>A0A812H8M2_9DINO</name>
<accession>A0A812H8M2</accession>
<keyword evidence="3" id="KW-0812">Transmembrane</keyword>
<feature type="transmembrane region" description="Helical" evidence="3">
    <location>
        <begin position="2130"/>
        <end position="2148"/>
    </location>
</feature>
<evidence type="ECO:0000313" key="4">
    <source>
        <dbReference type="EMBL" id="CAE6938527.1"/>
    </source>
</evidence>
<dbReference type="SUPFAM" id="SSF56349">
    <property type="entry name" value="DNA breaking-rejoining enzymes"/>
    <property type="match status" value="1"/>
</dbReference>
<feature type="region of interest" description="Disordered" evidence="2">
    <location>
        <begin position="193"/>
        <end position="212"/>
    </location>
</feature>
<dbReference type="Gene3D" id="1.10.443.10">
    <property type="entry name" value="Intergrase catalytic core"/>
    <property type="match status" value="1"/>
</dbReference>
<feature type="transmembrane region" description="Helical" evidence="3">
    <location>
        <begin position="2160"/>
        <end position="2180"/>
    </location>
</feature>
<evidence type="ECO:0000256" key="1">
    <source>
        <dbReference type="ARBA" id="ARBA00023172"/>
    </source>
</evidence>
<feature type="transmembrane region" description="Helical" evidence="3">
    <location>
        <begin position="131"/>
        <end position="153"/>
    </location>
</feature>
<feature type="region of interest" description="Disordered" evidence="2">
    <location>
        <begin position="592"/>
        <end position="624"/>
    </location>
</feature>
<feature type="transmembrane region" description="Helical" evidence="3">
    <location>
        <begin position="2268"/>
        <end position="2285"/>
    </location>
</feature>
<feature type="compositionally biased region" description="Basic and acidic residues" evidence="2">
    <location>
        <begin position="592"/>
        <end position="606"/>
    </location>
</feature>
<comment type="caution">
    <text evidence="4">The sequence shown here is derived from an EMBL/GenBank/DDBJ whole genome shotgun (WGS) entry which is preliminary data.</text>
</comment>
<dbReference type="InterPro" id="IPR011010">
    <property type="entry name" value="DNA_brk_join_enz"/>
</dbReference>
<dbReference type="GO" id="GO:0003677">
    <property type="term" value="F:DNA binding"/>
    <property type="evidence" value="ECO:0007669"/>
    <property type="project" value="InterPro"/>
</dbReference>
<organism evidence="4 5">
    <name type="scientific">Symbiodinium natans</name>
    <dbReference type="NCBI Taxonomy" id="878477"/>
    <lineage>
        <taxon>Eukaryota</taxon>
        <taxon>Sar</taxon>
        <taxon>Alveolata</taxon>
        <taxon>Dinophyceae</taxon>
        <taxon>Suessiales</taxon>
        <taxon>Symbiodiniaceae</taxon>
        <taxon>Symbiodinium</taxon>
    </lineage>
</organism>